<proteinExistence type="predicted"/>
<keyword evidence="2" id="KW-1185">Reference proteome</keyword>
<comment type="caution">
    <text evidence="1">The sequence shown here is derived from an EMBL/GenBank/DDBJ whole genome shotgun (WGS) entry which is preliminary data.</text>
</comment>
<organism evidence="1 2">
    <name type="scientific">Chionoecetes opilio</name>
    <name type="common">Atlantic snow crab</name>
    <name type="synonym">Cancer opilio</name>
    <dbReference type="NCBI Taxonomy" id="41210"/>
    <lineage>
        <taxon>Eukaryota</taxon>
        <taxon>Metazoa</taxon>
        <taxon>Ecdysozoa</taxon>
        <taxon>Arthropoda</taxon>
        <taxon>Crustacea</taxon>
        <taxon>Multicrustacea</taxon>
        <taxon>Malacostraca</taxon>
        <taxon>Eumalacostraca</taxon>
        <taxon>Eucarida</taxon>
        <taxon>Decapoda</taxon>
        <taxon>Pleocyemata</taxon>
        <taxon>Brachyura</taxon>
        <taxon>Eubrachyura</taxon>
        <taxon>Majoidea</taxon>
        <taxon>Majidae</taxon>
        <taxon>Chionoecetes</taxon>
    </lineage>
</organism>
<gene>
    <name evidence="1" type="ORF">GWK47_014243</name>
</gene>
<dbReference type="Proteomes" id="UP000770661">
    <property type="component" value="Unassembled WGS sequence"/>
</dbReference>
<dbReference type="AlphaFoldDB" id="A0A8J4Y3W2"/>
<dbReference type="EMBL" id="JACEEZ010020574">
    <property type="protein sequence ID" value="KAG0714395.1"/>
    <property type="molecule type" value="Genomic_DNA"/>
</dbReference>
<reference evidence="1" key="1">
    <citation type="submission" date="2020-07" db="EMBL/GenBank/DDBJ databases">
        <title>The High-quality genome of the commercially important snow crab, Chionoecetes opilio.</title>
        <authorList>
            <person name="Jeong J.-H."/>
            <person name="Ryu S."/>
        </authorList>
    </citation>
    <scope>NUCLEOTIDE SEQUENCE</scope>
    <source>
        <strain evidence="1">MADBK_172401_WGS</strain>
        <tissue evidence="1">Digestive gland</tissue>
    </source>
</reference>
<name>A0A8J4Y3W2_CHIOP</name>
<evidence type="ECO:0000313" key="1">
    <source>
        <dbReference type="EMBL" id="KAG0714395.1"/>
    </source>
</evidence>
<evidence type="ECO:0000313" key="2">
    <source>
        <dbReference type="Proteomes" id="UP000770661"/>
    </source>
</evidence>
<accession>A0A8J4Y3W2</accession>
<protein>
    <submittedName>
        <fullName evidence="1">Uncharacterized protein</fullName>
    </submittedName>
</protein>
<sequence length="165" mass="18792">MSEGNRGVGFGCNGIGNLYTSSPTYKQKTQKTKKRIFKTLVGQKVKKRVQQPFKRMFLEDSRGFYEFHRISKDNFVKLLNLVSPLTRKQDTKLRKAVSPAQRLRISPLIGIPIQDKPQPDIQHNTKVCDALFAVLRGTYLKLPQHLLSGKKWQAALAMFGNFLTA</sequence>